<dbReference type="InterPro" id="IPR050904">
    <property type="entry name" value="Adhesion/Biosynth-related"/>
</dbReference>
<dbReference type="AlphaFoldDB" id="A0A9Q9AK66"/>
<dbReference type="EMBL" id="CP099418">
    <property type="protein sequence ID" value="USW47935.1"/>
    <property type="molecule type" value="Genomic_DNA"/>
</dbReference>
<dbReference type="Pfam" id="PF02469">
    <property type="entry name" value="Fasciclin"/>
    <property type="match status" value="1"/>
</dbReference>
<evidence type="ECO:0000313" key="3">
    <source>
        <dbReference type="EMBL" id="USW47935.1"/>
    </source>
</evidence>
<dbReference type="PANTHER" id="PTHR10900:SF77">
    <property type="entry name" value="FI19380P1"/>
    <property type="match status" value="1"/>
</dbReference>
<organism evidence="3 4">
    <name type="scientific">Septoria linicola</name>
    <dbReference type="NCBI Taxonomy" id="215465"/>
    <lineage>
        <taxon>Eukaryota</taxon>
        <taxon>Fungi</taxon>
        <taxon>Dikarya</taxon>
        <taxon>Ascomycota</taxon>
        <taxon>Pezizomycotina</taxon>
        <taxon>Dothideomycetes</taxon>
        <taxon>Dothideomycetidae</taxon>
        <taxon>Mycosphaerellales</taxon>
        <taxon>Mycosphaerellaceae</taxon>
        <taxon>Septoria</taxon>
    </lineage>
</organism>
<dbReference type="GO" id="GO:0016236">
    <property type="term" value="P:macroautophagy"/>
    <property type="evidence" value="ECO:0007669"/>
    <property type="project" value="TreeGrafter"/>
</dbReference>
<name>A0A9Q9AK66_9PEZI</name>
<dbReference type="GO" id="GO:0000329">
    <property type="term" value="C:fungal-type vacuole membrane"/>
    <property type="evidence" value="ECO:0007669"/>
    <property type="project" value="TreeGrafter"/>
</dbReference>
<feature type="domain" description="FAS1" evidence="2">
    <location>
        <begin position="150"/>
        <end position="247"/>
    </location>
</feature>
<keyword evidence="4" id="KW-1185">Reference proteome</keyword>
<dbReference type="PANTHER" id="PTHR10900">
    <property type="entry name" value="PERIOSTIN-RELATED"/>
    <property type="match status" value="1"/>
</dbReference>
<dbReference type="InterPro" id="IPR036378">
    <property type="entry name" value="FAS1_dom_sf"/>
</dbReference>
<keyword evidence="1" id="KW-0472">Membrane</keyword>
<sequence>MTDKALLGLADFGINLTTADPNIARAIFRYSELHGLHASKSVRGSVHQAQAVHSTLQPPLFNNVTKGQAAKLRGSQEHGIVLETGLGILTPVAEADIDFDNGIIHAIDSNMVLPHNISETARLSKDMTLFAELLSKSQSISTLETLSDATFFIPQDSAILALSPVLDMLTSAQLASIVKQHAVPNQVLYQNLIGETSTRLETLAGTSLQVRRGKRGEIYVDGAEVVRTDILLYGGVAHLIDQVLLPDRESTFCDTRDQRSYSACSGEKKLISKAWSVITSQHFILGATVILAAVTLYLRKMRALSMHQRIVTKEEIGEYEKV</sequence>
<gene>
    <name evidence="3" type="ORF">Slin15195_G012540</name>
</gene>
<evidence type="ECO:0000313" key="4">
    <source>
        <dbReference type="Proteomes" id="UP001056384"/>
    </source>
</evidence>
<dbReference type="InterPro" id="IPR000782">
    <property type="entry name" value="FAS1_domain"/>
</dbReference>
<accession>A0A9Q9AK66</accession>
<dbReference type="Proteomes" id="UP001056384">
    <property type="component" value="Chromosome 1"/>
</dbReference>
<proteinExistence type="predicted"/>
<evidence type="ECO:0000259" key="2">
    <source>
        <dbReference type="SMART" id="SM00554"/>
    </source>
</evidence>
<evidence type="ECO:0000256" key="1">
    <source>
        <dbReference type="SAM" id="Phobius"/>
    </source>
</evidence>
<dbReference type="Gene3D" id="2.30.180.10">
    <property type="entry name" value="FAS1 domain"/>
    <property type="match status" value="2"/>
</dbReference>
<reference evidence="3" key="1">
    <citation type="submission" date="2022-06" db="EMBL/GenBank/DDBJ databases">
        <title>Complete genome sequences of two strains of the flax pathogen Septoria linicola.</title>
        <authorList>
            <person name="Lapalu N."/>
            <person name="Simon A."/>
            <person name="Demenou B."/>
            <person name="Paumier D."/>
            <person name="Guillot M.-P."/>
            <person name="Gout L."/>
            <person name="Valade R."/>
        </authorList>
    </citation>
    <scope>NUCLEOTIDE SEQUENCE</scope>
    <source>
        <strain evidence="3">SE15195</strain>
    </source>
</reference>
<keyword evidence="1" id="KW-0812">Transmembrane</keyword>
<keyword evidence="1" id="KW-1133">Transmembrane helix</keyword>
<protein>
    <submittedName>
        <fullName evidence="3">FAS1 domain-containing protein</fullName>
    </submittedName>
</protein>
<feature type="transmembrane region" description="Helical" evidence="1">
    <location>
        <begin position="274"/>
        <end position="298"/>
    </location>
</feature>
<dbReference type="SMART" id="SM00554">
    <property type="entry name" value="FAS1"/>
    <property type="match status" value="1"/>
</dbReference>
<dbReference type="SUPFAM" id="SSF82153">
    <property type="entry name" value="FAS1 domain"/>
    <property type="match status" value="2"/>
</dbReference>